<keyword evidence="3" id="KW-0808">Transferase</keyword>
<dbReference type="GO" id="GO:0008173">
    <property type="term" value="F:RNA methyltransferase activity"/>
    <property type="evidence" value="ECO:0007669"/>
    <property type="project" value="InterPro"/>
</dbReference>
<evidence type="ECO:0000256" key="1">
    <source>
        <dbReference type="ARBA" id="ARBA00007228"/>
    </source>
</evidence>
<keyword evidence="2" id="KW-0489">Methyltransferase</keyword>
<dbReference type="CDD" id="cd18093">
    <property type="entry name" value="SpoU-like_TrmJ"/>
    <property type="match status" value="1"/>
</dbReference>
<dbReference type="GO" id="GO:0003723">
    <property type="term" value="F:RNA binding"/>
    <property type="evidence" value="ECO:0007669"/>
    <property type="project" value="InterPro"/>
</dbReference>
<evidence type="ECO:0000256" key="2">
    <source>
        <dbReference type="ARBA" id="ARBA00022603"/>
    </source>
</evidence>
<dbReference type="GO" id="GO:0002128">
    <property type="term" value="P:tRNA nucleoside ribose methylation"/>
    <property type="evidence" value="ECO:0007669"/>
    <property type="project" value="TreeGrafter"/>
</dbReference>
<evidence type="ECO:0000256" key="3">
    <source>
        <dbReference type="ARBA" id="ARBA00022679"/>
    </source>
</evidence>
<dbReference type="InterPro" id="IPR004384">
    <property type="entry name" value="RNA_MeTrfase_TrmJ/LasT"/>
</dbReference>
<dbReference type="AlphaFoldDB" id="A0A381TAU9"/>
<sequence>MKIILNKNIQFVLVEPSHPGNIGAVARAISTMGFDQLALVKPQEHPHPESRARSSSALEVLLNAGVYNELEDAVGDSGYVIGTTARNRRISVPVSSIGDMAHDILSKAEHQKISIVFGPETSGLSNEDIDRCNHLVYIPSSEEYPSLNLSMAVQVVAYELKMAETIDIKETVERNLASGQEMELFYEHLKEVLLETGFLNPRNPKQLMRRLRALFNRAELDDNEVNIMRGILASYKKSRKEVNEE</sequence>
<dbReference type="GO" id="GO:0005829">
    <property type="term" value="C:cytosol"/>
    <property type="evidence" value="ECO:0007669"/>
    <property type="project" value="TreeGrafter"/>
</dbReference>
<dbReference type="PANTHER" id="PTHR42786:SF2">
    <property type="entry name" value="TRNA (CYTIDINE_URIDINE-2'-O-)-METHYLTRANSFERASE TRMJ"/>
    <property type="match status" value="1"/>
</dbReference>
<gene>
    <name evidence="6" type="ORF">METZ01_LOCUS66139</name>
</gene>
<dbReference type="InterPro" id="IPR001537">
    <property type="entry name" value="SpoU_MeTrfase"/>
</dbReference>
<proteinExistence type="inferred from homology"/>
<dbReference type="InterPro" id="IPR029028">
    <property type="entry name" value="Alpha/beta_knot_MTases"/>
</dbReference>
<dbReference type="PANTHER" id="PTHR42786">
    <property type="entry name" value="TRNA/RRNA METHYLTRANSFERASE"/>
    <property type="match status" value="1"/>
</dbReference>
<comment type="similarity">
    <text evidence="1">Belongs to the class IV-like SAM-binding methyltransferase superfamily. RNA methyltransferase TrmH family.</text>
</comment>
<reference evidence="6" key="1">
    <citation type="submission" date="2018-05" db="EMBL/GenBank/DDBJ databases">
        <authorList>
            <person name="Lanie J.A."/>
            <person name="Ng W.-L."/>
            <person name="Kazmierczak K.M."/>
            <person name="Andrzejewski T.M."/>
            <person name="Davidsen T.M."/>
            <person name="Wayne K.J."/>
            <person name="Tettelin H."/>
            <person name="Glass J.I."/>
            <person name="Rusch D."/>
            <person name="Podicherti R."/>
            <person name="Tsui H.-C.T."/>
            <person name="Winkler M.E."/>
        </authorList>
    </citation>
    <scope>NUCLEOTIDE SEQUENCE</scope>
</reference>
<feature type="domain" description="tRNA/rRNA methyltransferase SpoU type" evidence="5">
    <location>
        <begin position="9"/>
        <end position="158"/>
    </location>
</feature>
<organism evidence="6">
    <name type="scientific">marine metagenome</name>
    <dbReference type="NCBI Taxonomy" id="408172"/>
    <lineage>
        <taxon>unclassified sequences</taxon>
        <taxon>metagenomes</taxon>
        <taxon>ecological metagenomes</taxon>
    </lineage>
</organism>
<dbReference type="NCBIfam" id="TIGR00050">
    <property type="entry name" value="rRNA_methyl_1"/>
    <property type="match status" value="1"/>
</dbReference>
<protein>
    <recommendedName>
        <fullName evidence="5">tRNA/rRNA methyltransferase SpoU type domain-containing protein</fullName>
    </recommendedName>
</protein>
<dbReference type="Pfam" id="PF00588">
    <property type="entry name" value="SpoU_methylase"/>
    <property type="match status" value="1"/>
</dbReference>
<dbReference type="InterPro" id="IPR029026">
    <property type="entry name" value="tRNA_m1G_MTases_N"/>
</dbReference>
<dbReference type="PIRSF" id="PIRSF004808">
    <property type="entry name" value="LasT"/>
    <property type="match status" value="1"/>
</dbReference>
<accession>A0A381TAU9</accession>
<dbReference type="Gene3D" id="3.40.1280.10">
    <property type="match status" value="1"/>
</dbReference>
<dbReference type="Gene3D" id="1.10.8.590">
    <property type="match status" value="1"/>
</dbReference>
<evidence type="ECO:0000313" key="6">
    <source>
        <dbReference type="EMBL" id="SVA13285.1"/>
    </source>
</evidence>
<dbReference type="SUPFAM" id="SSF75217">
    <property type="entry name" value="alpha/beta knot"/>
    <property type="match status" value="1"/>
</dbReference>
<name>A0A381TAU9_9ZZZZ</name>
<evidence type="ECO:0000256" key="4">
    <source>
        <dbReference type="ARBA" id="ARBA00022691"/>
    </source>
</evidence>
<dbReference type="EMBL" id="UINC01004297">
    <property type="protein sequence ID" value="SVA13285.1"/>
    <property type="molecule type" value="Genomic_DNA"/>
</dbReference>
<keyword evidence="4" id="KW-0949">S-adenosyl-L-methionine</keyword>
<evidence type="ECO:0000259" key="5">
    <source>
        <dbReference type="Pfam" id="PF00588"/>
    </source>
</evidence>